<keyword evidence="1" id="KW-0472">Membrane</keyword>
<sequence>MELVPSEKNVGGWDRTVRLVVGPVLLIVAAAALLGAVTLGPVVTAASALVGLVLTVTGAVQKCTLNSLLGLNTYRGTAEEQAEQEVERTERPA</sequence>
<evidence type="ECO:0000256" key="1">
    <source>
        <dbReference type="SAM" id="Phobius"/>
    </source>
</evidence>
<dbReference type="RefSeq" id="WP_284030320.1">
    <property type="nucleotide sequence ID" value="NZ_CP126154.1"/>
</dbReference>
<dbReference type="Proteomes" id="UP001596461">
    <property type="component" value="Unassembled WGS sequence"/>
</dbReference>
<name>A0ABD5WF02_9EURY</name>
<evidence type="ECO:0000313" key="3">
    <source>
        <dbReference type="EMBL" id="MFC7069399.1"/>
    </source>
</evidence>
<protein>
    <submittedName>
        <fullName evidence="3">DUF2892 domain-containing protein</fullName>
    </submittedName>
</protein>
<reference evidence="3 4" key="1">
    <citation type="journal article" date="2019" name="Int. J. Syst. Evol. Microbiol.">
        <title>The Global Catalogue of Microorganisms (GCM) 10K type strain sequencing project: providing services to taxonomists for standard genome sequencing and annotation.</title>
        <authorList>
            <consortium name="The Broad Institute Genomics Platform"/>
            <consortium name="The Broad Institute Genome Sequencing Center for Infectious Disease"/>
            <person name="Wu L."/>
            <person name="Ma J."/>
        </authorList>
    </citation>
    <scope>NUCLEOTIDE SEQUENCE [LARGE SCALE GENOMIC DNA]</scope>
    <source>
        <strain evidence="3 4">DT31</strain>
    </source>
</reference>
<comment type="caution">
    <text evidence="3">The sequence shown here is derived from an EMBL/GenBank/DDBJ whole genome shotgun (WGS) entry which is preliminary data.</text>
</comment>
<dbReference type="AlphaFoldDB" id="A0ABD5WF02"/>
<keyword evidence="1" id="KW-0812">Transmembrane</keyword>
<dbReference type="InterPro" id="IPR021309">
    <property type="entry name" value="YgaP-like_TM"/>
</dbReference>
<feature type="domain" description="Inner membrane protein YgaP-like transmembrane" evidence="2">
    <location>
        <begin position="7"/>
        <end position="74"/>
    </location>
</feature>
<evidence type="ECO:0000259" key="2">
    <source>
        <dbReference type="Pfam" id="PF11127"/>
    </source>
</evidence>
<dbReference type="GeneID" id="81125150"/>
<evidence type="ECO:0000313" key="4">
    <source>
        <dbReference type="Proteomes" id="UP001596461"/>
    </source>
</evidence>
<feature type="transmembrane region" description="Helical" evidence="1">
    <location>
        <begin position="16"/>
        <end position="36"/>
    </location>
</feature>
<gene>
    <name evidence="3" type="ORF">ACFQL9_07085</name>
</gene>
<dbReference type="Pfam" id="PF11127">
    <property type="entry name" value="YgaP-like_TM"/>
    <property type="match status" value="1"/>
</dbReference>
<organism evidence="3 4">
    <name type="scientific">Halobaculum lipolyticum</name>
    <dbReference type="NCBI Taxonomy" id="3032001"/>
    <lineage>
        <taxon>Archaea</taxon>
        <taxon>Methanobacteriati</taxon>
        <taxon>Methanobacteriota</taxon>
        <taxon>Stenosarchaea group</taxon>
        <taxon>Halobacteria</taxon>
        <taxon>Halobacteriales</taxon>
        <taxon>Haloferacaceae</taxon>
        <taxon>Halobaculum</taxon>
    </lineage>
</organism>
<dbReference type="EMBL" id="JBHTAH010000005">
    <property type="protein sequence ID" value="MFC7069399.1"/>
    <property type="molecule type" value="Genomic_DNA"/>
</dbReference>
<keyword evidence="1" id="KW-1133">Transmembrane helix</keyword>
<keyword evidence="4" id="KW-1185">Reference proteome</keyword>
<accession>A0ABD5WF02</accession>
<proteinExistence type="predicted"/>